<dbReference type="Pfam" id="PF00072">
    <property type="entry name" value="Response_reg"/>
    <property type="match status" value="1"/>
</dbReference>
<dbReference type="InterPro" id="IPR024187">
    <property type="entry name" value="Sig_transdc_resp-reg_cit/mal"/>
</dbReference>
<dbReference type="AlphaFoldDB" id="A0A4R4XQF8"/>
<evidence type="ECO:0000256" key="1">
    <source>
        <dbReference type="ARBA" id="ARBA00004496"/>
    </source>
</evidence>
<dbReference type="InterPro" id="IPR051271">
    <property type="entry name" value="2C-system_Tx_regulators"/>
</dbReference>
<keyword evidence="5 9" id="KW-0805">Transcription regulation</keyword>
<dbReference type="CDD" id="cd19925">
    <property type="entry name" value="REC_citrate_TCS"/>
    <property type="match status" value="1"/>
</dbReference>
<keyword evidence="7 9" id="KW-0010">Activator</keyword>
<organism evidence="12 13">
    <name type="scientific">Nonomuraea terrae</name>
    <dbReference type="NCBI Taxonomy" id="2530383"/>
    <lineage>
        <taxon>Bacteria</taxon>
        <taxon>Bacillati</taxon>
        <taxon>Actinomycetota</taxon>
        <taxon>Actinomycetes</taxon>
        <taxon>Streptosporangiales</taxon>
        <taxon>Streptosporangiaceae</taxon>
        <taxon>Nonomuraea</taxon>
    </lineage>
</organism>
<feature type="modified residue" description="4-aspartylphosphate" evidence="10">
    <location>
        <position position="60"/>
    </location>
</feature>
<keyword evidence="13" id="KW-1185">Reference proteome</keyword>
<evidence type="ECO:0000256" key="4">
    <source>
        <dbReference type="ARBA" id="ARBA00023012"/>
    </source>
</evidence>
<dbReference type="InterPro" id="IPR001789">
    <property type="entry name" value="Sig_transdc_resp-reg_receiver"/>
</dbReference>
<dbReference type="GO" id="GO:0003677">
    <property type="term" value="F:DNA binding"/>
    <property type="evidence" value="ECO:0007669"/>
    <property type="project" value="UniProtKB-KW"/>
</dbReference>
<sequence length="224" mass="24253">MSGIRSDLRVLVVDDDFMVARIHSGYVARVPGFSVVAVAHNGADALAAVAELRPDLVLLDIYLPDMSGLEVLKQLHDVDVLMISAARDVPTVREAMRGGAVNYLIKPFTADALSERLRQYADTRSRLTAIGAEARQDDVDRLFGTLKTAAPMPKGLSAATCALVADTLRDAGRDLSAAEAAELAGLSRVSARRYLEHLCAAGRAELRPRYGTAGRPEHRYRWLG</sequence>
<evidence type="ECO:0000259" key="11">
    <source>
        <dbReference type="PROSITE" id="PS50110"/>
    </source>
</evidence>
<keyword evidence="8 9" id="KW-0804">Transcription</keyword>
<gene>
    <name evidence="12" type="ORF">E1286_42255</name>
</gene>
<dbReference type="Proteomes" id="UP000295302">
    <property type="component" value="Unassembled WGS sequence"/>
</dbReference>
<dbReference type="PANTHER" id="PTHR45526">
    <property type="entry name" value="TRANSCRIPTIONAL REGULATORY PROTEIN DPIA"/>
    <property type="match status" value="1"/>
</dbReference>
<reference evidence="12 13" key="1">
    <citation type="submission" date="2019-03" db="EMBL/GenBank/DDBJ databases">
        <title>Draft genome sequences of novel Actinobacteria.</title>
        <authorList>
            <person name="Sahin N."/>
            <person name="Ay H."/>
            <person name="Saygin H."/>
        </authorList>
    </citation>
    <scope>NUCLEOTIDE SEQUENCE [LARGE SCALE GENOMIC DNA]</scope>
    <source>
        <strain evidence="12 13">CH32</strain>
    </source>
</reference>
<feature type="domain" description="Response regulatory" evidence="11">
    <location>
        <begin position="9"/>
        <end position="121"/>
    </location>
</feature>
<evidence type="ECO:0000313" key="13">
    <source>
        <dbReference type="Proteomes" id="UP000295302"/>
    </source>
</evidence>
<keyword evidence="3 10" id="KW-0597">Phosphoprotein</keyword>
<dbReference type="PIRSF" id="PIRSF006171">
    <property type="entry name" value="RR_citrat_malat"/>
    <property type="match status" value="1"/>
</dbReference>
<proteinExistence type="predicted"/>
<evidence type="ECO:0000256" key="10">
    <source>
        <dbReference type="PROSITE-ProRule" id="PRU00169"/>
    </source>
</evidence>
<comment type="caution">
    <text evidence="12">The sequence shown here is derived from an EMBL/GenBank/DDBJ whole genome shotgun (WGS) entry which is preliminary data.</text>
</comment>
<evidence type="ECO:0000256" key="2">
    <source>
        <dbReference type="ARBA" id="ARBA00022490"/>
    </source>
</evidence>
<name>A0A4R4XQF8_9ACTN</name>
<dbReference type="SMART" id="SM00448">
    <property type="entry name" value="REC"/>
    <property type="match status" value="1"/>
</dbReference>
<dbReference type="GO" id="GO:0000156">
    <property type="term" value="F:phosphorelay response regulator activity"/>
    <property type="evidence" value="ECO:0007669"/>
    <property type="project" value="TreeGrafter"/>
</dbReference>
<dbReference type="PANTHER" id="PTHR45526:SF1">
    <property type="entry name" value="TRANSCRIPTIONAL REGULATORY PROTEIN DCUR-RELATED"/>
    <property type="match status" value="1"/>
</dbReference>
<evidence type="ECO:0000256" key="5">
    <source>
        <dbReference type="ARBA" id="ARBA00023015"/>
    </source>
</evidence>
<dbReference type="InterPro" id="IPR011006">
    <property type="entry name" value="CheY-like_superfamily"/>
</dbReference>
<keyword evidence="2 9" id="KW-0963">Cytoplasm</keyword>
<evidence type="ECO:0000256" key="3">
    <source>
        <dbReference type="ARBA" id="ARBA00022553"/>
    </source>
</evidence>
<dbReference type="GO" id="GO:0003700">
    <property type="term" value="F:DNA-binding transcription factor activity"/>
    <property type="evidence" value="ECO:0007669"/>
    <property type="project" value="InterPro"/>
</dbReference>
<keyword evidence="4 9" id="KW-0902">Two-component regulatory system</keyword>
<dbReference type="EMBL" id="SMKQ01000258">
    <property type="protein sequence ID" value="TDD33426.1"/>
    <property type="molecule type" value="Genomic_DNA"/>
</dbReference>
<evidence type="ECO:0000256" key="9">
    <source>
        <dbReference type="PIRNR" id="PIRNR006171"/>
    </source>
</evidence>
<comment type="subcellular location">
    <subcellularLocation>
        <location evidence="1 9">Cytoplasm</location>
    </subcellularLocation>
</comment>
<dbReference type="SUPFAM" id="SSF52172">
    <property type="entry name" value="CheY-like"/>
    <property type="match status" value="1"/>
</dbReference>
<evidence type="ECO:0000256" key="8">
    <source>
        <dbReference type="ARBA" id="ARBA00023163"/>
    </source>
</evidence>
<dbReference type="OrthoDB" id="7187989at2"/>
<protein>
    <recommendedName>
        <fullName evidence="9">Transcriptional regulatory protein</fullName>
    </recommendedName>
</protein>
<keyword evidence="6 9" id="KW-0238">DNA-binding</keyword>
<dbReference type="RefSeq" id="WP_132622217.1">
    <property type="nucleotide sequence ID" value="NZ_SMKQ01000258.1"/>
</dbReference>
<accession>A0A4R4XQF8</accession>
<dbReference type="Gene3D" id="3.40.50.2300">
    <property type="match status" value="1"/>
</dbReference>
<evidence type="ECO:0000313" key="12">
    <source>
        <dbReference type="EMBL" id="TDD33426.1"/>
    </source>
</evidence>
<dbReference type="GO" id="GO:0005737">
    <property type="term" value="C:cytoplasm"/>
    <property type="evidence" value="ECO:0007669"/>
    <property type="project" value="UniProtKB-SubCell"/>
</dbReference>
<evidence type="ECO:0000256" key="7">
    <source>
        <dbReference type="ARBA" id="ARBA00023159"/>
    </source>
</evidence>
<dbReference type="PROSITE" id="PS50110">
    <property type="entry name" value="RESPONSE_REGULATORY"/>
    <property type="match status" value="1"/>
</dbReference>
<evidence type="ECO:0000256" key="6">
    <source>
        <dbReference type="ARBA" id="ARBA00023125"/>
    </source>
</evidence>